<evidence type="ECO:0000313" key="2">
    <source>
        <dbReference type="Proteomes" id="UP001057402"/>
    </source>
</evidence>
<sequence length="77" mass="8423">MAAAFGGAVKPRRSGTPYRTAESCRGCRLDRLETASYWLVQIKIAESSTKHFASAAFFRLALPSSLKPSLWGICELS</sequence>
<accession>A0ACB9L4U1</accession>
<dbReference type="Proteomes" id="UP001057402">
    <property type="component" value="Chromosome 12"/>
</dbReference>
<proteinExistence type="predicted"/>
<comment type="caution">
    <text evidence="1">The sequence shown here is derived from an EMBL/GenBank/DDBJ whole genome shotgun (WGS) entry which is preliminary data.</text>
</comment>
<name>A0ACB9L4U1_9MYRT</name>
<dbReference type="EMBL" id="CM042891">
    <property type="protein sequence ID" value="KAI4304677.1"/>
    <property type="molecule type" value="Genomic_DNA"/>
</dbReference>
<evidence type="ECO:0000313" key="1">
    <source>
        <dbReference type="EMBL" id="KAI4304677.1"/>
    </source>
</evidence>
<reference evidence="2" key="1">
    <citation type="journal article" date="2023" name="Front. Plant Sci.">
        <title>Chromosomal-level genome assembly of Melastoma candidum provides insights into trichome evolution.</title>
        <authorList>
            <person name="Zhong Y."/>
            <person name="Wu W."/>
            <person name="Sun C."/>
            <person name="Zou P."/>
            <person name="Liu Y."/>
            <person name="Dai S."/>
            <person name="Zhou R."/>
        </authorList>
    </citation>
    <scope>NUCLEOTIDE SEQUENCE [LARGE SCALE GENOMIC DNA]</scope>
</reference>
<organism evidence="1 2">
    <name type="scientific">Melastoma candidum</name>
    <dbReference type="NCBI Taxonomy" id="119954"/>
    <lineage>
        <taxon>Eukaryota</taxon>
        <taxon>Viridiplantae</taxon>
        <taxon>Streptophyta</taxon>
        <taxon>Embryophyta</taxon>
        <taxon>Tracheophyta</taxon>
        <taxon>Spermatophyta</taxon>
        <taxon>Magnoliopsida</taxon>
        <taxon>eudicotyledons</taxon>
        <taxon>Gunneridae</taxon>
        <taxon>Pentapetalae</taxon>
        <taxon>rosids</taxon>
        <taxon>malvids</taxon>
        <taxon>Myrtales</taxon>
        <taxon>Melastomataceae</taxon>
        <taxon>Melastomatoideae</taxon>
        <taxon>Melastomateae</taxon>
        <taxon>Melastoma</taxon>
    </lineage>
</organism>
<gene>
    <name evidence="1" type="ORF">MLD38_040153</name>
</gene>
<protein>
    <submittedName>
        <fullName evidence="1">Uncharacterized protein</fullName>
    </submittedName>
</protein>
<keyword evidence="2" id="KW-1185">Reference proteome</keyword>